<dbReference type="RefSeq" id="WP_153550177.1">
    <property type="nucleotide sequence ID" value="NZ_CP040089.1"/>
</dbReference>
<dbReference type="GO" id="GO:0000287">
    <property type="term" value="F:magnesium ion binding"/>
    <property type="evidence" value="ECO:0007669"/>
    <property type="project" value="UniProtKB-UniRule"/>
</dbReference>
<protein>
    <recommendedName>
        <fullName evidence="7">Lysine--tRNA ligase</fullName>
        <ecNumber evidence="7">6.1.1.6</ecNumber>
    </recommendedName>
    <alternativeName>
        <fullName evidence="7">Lysyl-tRNA synthetase</fullName>
        <shortName evidence="7">LysRS</shortName>
    </alternativeName>
</protein>
<dbReference type="Gene3D" id="3.30.930.10">
    <property type="entry name" value="Bira Bifunctional Protein, Domain 2"/>
    <property type="match status" value="1"/>
</dbReference>
<evidence type="ECO:0000259" key="9">
    <source>
        <dbReference type="PROSITE" id="PS50862"/>
    </source>
</evidence>
<dbReference type="NCBIfam" id="NF001756">
    <property type="entry name" value="PRK00484.1"/>
    <property type="match status" value="1"/>
</dbReference>
<dbReference type="Pfam" id="PF00152">
    <property type="entry name" value="tRNA-synt_2"/>
    <property type="match status" value="1"/>
</dbReference>
<dbReference type="PRINTS" id="PR00982">
    <property type="entry name" value="TRNASYNTHLYS"/>
</dbReference>
<dbReference type="CDD" id="cd04322">
    <property type="entry name" value="LysRS_N"/>
    <property type="match status" value="1"/>
</dbReference>
<dbReference type="GeneID" id="42364924"/>
<dbReference type="InterPro" id="IPR006195">
    <property type="entry name" value="aa-tRNA-synth_II"/>
</dbReference>
<dbReference type="EMBL" id="CP040089">
    <property type="protein sequence ID" value="QGA80437.1"/>
    <property type="molecule type" value="Genomic_DNA"/>
</dbReference>
<dbReference type="SUPFAM" id="SSF50249">
    <property type="entry name" value="Nucleic acid-binding proteins"/>
    <property type="match status" value="1"/>
</dbReference>
<dbReference type="Gene3D" id="2.40.50.140">
    <property type="entry name" value="Nucleic acid-binding proteins"/>
    <property type="match status" value="1"/>
</dbReference>
<dbReference type="Proteomes" id="UP000377803">
    <property type="component" value="Chromosome"/>
</dbReference>
<comment type="subcellular location">
    <subcellularLocation>
        <location evidence="7">Cytoplasm</location>
    </subcellularLocation>
</comment>
<evidence type="ECO:0000313" key="11">
    <source>
        <dbReference type="Proteomes" id="UP000377803"/>
    </source>
</evidence>
<keyword evidence="3 7" id="KW-0547">Nucleotide-binding</keyword>
<dbReference type="GO" id="GO:0006430">
    <property type="term" value="P:lysyl-tRNA aminoacylation"/>
    <property type="evidence" value="ECO:0007669"/>
    <property type="project" value="UniProtKB-UniRule"/>
</dbReference>
<dbReference type="KEGG" id="ncon:LC1Nh_0539"/>
<dbReference type="InterPro" id="IPR018149">
    <property type="entry name" value="Lys-tRNA-synth_II_C"/>
</dbReference>
<feature type="binding site" evidence="7">
    <location>
        <position position="391"/>
    </location>
    <ligand>
        <name>Mg(2+)</name>
        <dbReference type="ChEBI" id="CHEBI:18420"/>
        <label>1</label>
    </ligand>
</feature>
<dbReference type="GO" id="GO:0005524">
    <property type="term" value="F:ATP binding"/>
    <property type="evidence" value="ECO:0007669"/>
    <property type="project" value="UniProtKB-UniRule"/>
</dbReference>
<dbReference type="PANTHER" id="PTHR42918:SF15">
    <property type="entry name" value="LYSINE--TRNA LIGASE, CHLOROPLASTIC_MITOCHONDRIAL"/>
    <property type="match status" value="1"/>
</dbReference>
<evidence type="ECO:0000256" key="3">
    <source>
        <dbReference type="ARBA" id="ARBA00022741"/>
    </source>
</evidence>
<dbReference type="GO" id="GO:0005829">
    <property type="term" value="C:cytosol"/>
    <property type="evidence" value="ECO:0007669"/>
    <property type="project" value="TreeGrafter"/>
</dbReference>
<keyword evidence="5 7" id="KW-0030">Aminoacyl-tRNA synthetase</keyword>
<dbReference type="CDD" id="cd00775">
    <property type="entry name" value="LysRS_core"/>
    <property type="match status" value="1"/>
</dbReference>
<keyword evidence="4 7" id="KW-0067">ATP-binding</keyword>
<dbReference type="AlphaFoldDB" id="A0A5Q0UFS1"/>
<gene>
    <name evidence="7 10" type="primary">lysS</name>
    <name evidence="10" type="ORF">LC1Nh_0539</name>
</gene>
<reference evidence="11" key="1">
    <citation type="submission" date="2019-05" db="EMBL/GenBank/DDBJ databases">
        <title>Candidatus Nanohalobium constans, a novel model system to study the DPANN nano-sized archaea: genomic and physiological characterization of a nanoarchaeon co-cultured with its chitinotrophic host.</title>
        <authorList>
            <person name="La Cono V."/>
            <person name="Arcadi E."/>
            <person name="Crisafi F."/>
            <person name="Denaro R."/>
            <person name="La Spada G."/>
            <person name="Messina E."/>
            <person name="Smedile F."/>
            <person name="Toshchakov S.V."/>
            <person name="Shevchenko M.A."/>
            <person name="Golyshin P.N."/>
            <person name="Golyshina O.V."/>
            <person name="Ferrer M."/>
            <person name="Rohde M."/>
            <person name="Mushegian A."/>
            <person name="Sorokin D.Y."/>
            <person name="Giuliano L."/>
            <person name="Yakimov M.M."/>
        </authorList>
    </citation>
    <scope>NUCLEOTIDE SEQUENCE [LARGE SCALE GENOMIC DNA]</scope>
    <source>
        <strain evidence="11">LC1Nh</strain>
    </source>
</reference>
<evidence type="ECO:0000313" key="10">
    <source>
        <dbReference type="EMBL" id="QGA80437.1"/>
    </source>
</evidence>
<comment type="catalytic activity">
    <reaction evidence="6 7 8">
        <text>tRNA(Lys) + L-lysine + ATP = L-lysyl-tRNA(Lys) + AMP + diphosphate</text>
        <dbReference type="Rhea" id="RHEA:20792"/>
        <dbReference type="Rhea" id="RHEA-COMP:9696"/>
        <dbReference type="Rhea" id="RHEA-COMP:9697"/>
        <dbReference type="ChEBI" id="CHEBI:30616"/>
        <dbReference type="ChEBI" id="CHEBI:32551"/>
        <dbReference type="ChEBI" id="CHEBI:33019"/>
        <dbReference type="ChEBI" id="CHEBI:78442"/>
        <dbReference type="ChEBI" id="CHEBI:78529"/>
        <dbReference type="ChEBI" id="CHEBI:456215"/>
        <dbReference type="EC" id="6.1.1.6"/>
    </reaction>
</comment>
<evidence type="ECO:0000256" key="8">
    <source>
        <dbReference type="RuleBase" id="RU000336"/>
    </source>
</evidence>
<evidence type="ECO:0000256" key="2">
    <source>
        <dbReference type="ARBA" id="ARBA00022723"/>
    </source>
</evidence>
<keyword evidence="7" id="KW-0963">Cytoplasm</keyword>
<evidence type="ECO:0000256" key="1">
    <source>
        <dbReference type="ARBA" id="ARBA00022598"/>
    </source>
</evidence>
<evidence type="ECO:0000256" key="6">
    <source>
        <dbReference type="ARBA" id="ARBA00048573"/>
    </source>
</evidence>
<dbReference type="PROSITE" id="PS50862">
    <property type="entry name" value="AA_TRNA_LIGASE_II"/>
    <property type="match status" value="1"/>
</dbReference>
<proteinExistence type="inferred from homology"/>
<keyword evidence="7" id="KW-0648">Protein biosynthesis</keyword>
<organism evidence="10 11">
    <name type="scientific">Candidatus Nanohalobium constans</name>
    <dbReference type="NCBI Taxonomy" id="2565781"/>
    <lineage>
        <taxon>Archaea</taxon>
        <taxon>Candidatus Nanohalarchaeota</taxon>
        <taxon>Candidatus Nanohalobia</taxon>
        <taxon>Candidatus Nanohalobiales</taxon>
        <taxon>Candidatus Nanohalobiaceae</taxon>
        <taxon>Candidatus Nanohalobium</taxon>
    </lineage>
</organism>
<evidence type="ECO:0000256" key="4">
    <source>
        <dbReference type="ARBA" id="ARBA00022840"/>
    </source>
</evidence>
<dbReference type="SUPFAM" id="SSF55681">
    <property type="entry name" value="Class II aaRS and biotin synthetases"/>
    <property type="match status" value="1"/>
</dbReference>
<dbReference type="OrthoDB" id="131570at2157"/>
<dbReference type="PANTHER" id="PTHR42918">
    <property type="entry name" value="LYSYL-TRNA SYNTHETASE"/>
    <property type="match status" value="1"/>
</dbReference>
<dbReference type="InterPro" id="IPR045864">
    <property type="entry name" value="aa-tRNA-synth_II/BPL/LPL"/>
</dbReference>
<comment type="similarity">
    <text evidence="7">Belongs to the class-II aminoacyl-tRNA synthetase family.</text>
</comment>
<dbReference type="GO" id="GO:0004824">
    <property type="term" value="F:lysine-tRNA ligase activity"/>
    <property type="evidence" value="ECO:0007669"/>
    <property type="project" value="UniProtKB-UniRule"/>
</dbReference>
<dbReference type="NCBIfam" id="TIGR00499">
    <property type="entry name" value="lysS_bact"/>
    <property type="match status" value="1"/>
</dbReference>
<keyword evidence="1 7" id="KW-0436">Ligase</keyword>
<keyword evidence="2 7" id="KW-0479">Metal-binding</keyword>
<comment type="subunit">
    <text evidence="7">Homodimer.</text>
</comment>
<keyword evidence="7 8" id="KW-0460">Magnesium</keyword>
<comment type="cofactor">
    <cofactor evidence="7 8">
        <name>Mg(2+)</name>
        <dbReference type="ChEBI" id="CHEBI:18420"/>
    </cofactor>
    <text evidence="7 8">Binds 3 Mg(2+) ions per subunit.</text>
</comment>
<name>A0A5Q0UFS1_9ARCH</name>
<dbReference type="Pfam" id="PF01336">
    <property type="entry name" value="tRNA_anti-codon"/>
    <property type="match status" value="1"/>
</dbReference>
<dbReference type="InterPro" id="IPR012340">
    <property type="entry name" value="NA-bd_OB-fold"/>
</dbReference>
<evidence type="ECO:0000256" key="7">
    <source>
        <dbReference type="HAMAP-Rule" id="MF_00252"/>
    </source>
</evidence>
<dbReference type="GO" id="GO:0000049">
    <property type="term" value="F:tRNA binding"/>
    <property type="evidence" value="ECO:0007669"/>
    <property type="project" value="TreeGrafter"/>
</dbReference>
<feature type="domain" description="Aminoacyl-transfer RNA synthetases class-II family profile" evidence="9">
    <location>
        <begin position="162"/>
        <end position="475"/>
    </location>
</feature>
<dbReference type="InterPro" id="IPR004364">
    <property type="entry name" value="Aa-tRNA-synt_II"/>
</dbReference>
<dbReference type="HAMAP" id="MF_00252">
    <property type="entry name" value="Lys_tRNA_synth_class2"/>
    <property type="match status" value="1"/>
</dbReference>
<accession>A0A5Q0UFS1</accession>
<dbReference type="InterPro" id="IPR002313">
    <property type="entry name" value="Lys-tRNA-ligase_II"/>
</dbReference>
<feature type="binding site" evidence="7">
    <location>
        <position position="398"/>
    </location>
    <ligand>
        <name>Mg(2+)</name>
        <dbReference type="ChEBI" id="CHEBI:18420"/>
        <label>2</label>
    </ligand>
</feature>
<sequence length="479" mass="55943">MSSEREERLNQLQELREDGEAYSHNFDRSHTIEELQEFDEGENNLPDRDFSTAGRVMEIRSFGELVFLDLRGEREEIQLIVREDEDLLEQVEDLYRGDIVGVEGFLTYTDKGEFSLQVEDIEVLTRGLRNVPSDYFGVEDQELRYRDRSLHLTADMEARETFRMRSQIIREIRNFLHNREFMEVETPTLQPVYGGAAAEPFTTHVDALDQEWYLNISPELYLKRLIIGGYERIFEITKNFRNESIDTTHNPEFTMMEVYQAYADYEDMMALTEQLYEHVAVEVTGSAEVEYQGETLDFSAPWPRMTMREAIQEHGGFNVEELSDEELHERMEEHDAELDSDYERGLAIAELFEEIVEENLIQPVHIIDHPVETTPLCMQHRSEDGLIERFESFAVGVELCNAYTELRDPIRQRELFEEEQRRQEEGDDEAHPIDMDFVEALELGMPPTGGLGIGIGRMVMLLTNQESIRDVTLFPMMKN</sequence>
<keyword evidence="11" id="KW-1185">Reference proteome</keyword>
<evidence type="ECO:0000256" key="5">
    <source>
        <dbReference type="ARBA" id="ARBA00023146"/>
    </source>
</evidence>
<dbReference type="EC" id="6.1.1.6" evidence="7"/>
<dbReference type="InterPro" id="IPR004365">
    <property type="entry name" value="NA-bd_OB_tRNA"/>
</dbReference>
<feature type="binding site" evidence="7">
    <location>
        <position position="398"/>
    </location>
    <ligand>
        <name>Mg(2+)</name>
        <dbReference type="ChEBI" id="CHEBI:18420"/>
        <label>1</label>
    </ligand>
</feature>
<dbReference type="InterPro" id="IPR044136">
    <property type="entry name" value="Lys-tRNA-ligase_II_N"/>
</dbReference>